<dbReference type="EMBL" id="SDRB02007440">
    <property type="protein sequence ID" value="THG11139.1"/>
    <property type="molecule type" value="Genomic_DNA"/>
</dbReference>
<dbReference type="STRING" id="542762.A0A4S4E587"/>
<sequence length="1219" mass="138692">MALRTVEGKIEYILQLLSHGRAKTVVLVGQPGVGKTWMARELTDRATERGLFDFTLWLFLNREYDSMALCQSFAQQLYLLSTAEEFEDDDYEGEEEEEEEEMEQDLRQKISEALAQKHFLIILDDEGKQMKEKDIMPKLETLLNLSQQSSYKVLITTNNHPNSDIMDSMRSVIEVEPLSKKESKFLLQKRAGTKVFELSGIEPLVEECVQRSTGLPAEIVVMGKALSYIGQCDSGLQKLEIALEEVAYGERFDIALLLRCGFNILPGGILIYCCRPDRHFFQDSGCVHYNELIAYWMMEGYLGQVDCIEKAYNKGYHVLKELIDFHIVKTVEPDYVVIEGAAINLQDCNRGGFGWTANLGLSSVFRYGEWEGLGRITQVGGIIRSLSSGKKGRKLSTLLLDGNRIGSEIPDYLLQSWQDLHVLVIFNPTFKSLPRFLSNMDKLNVLVLRNCHFLEEIDYVLELRRLTALEISGPSSFCRIPDDFFRGTPSLRSLNLSALQIESLPYSFYELSELSWLILGGCSYLKELRSLRRLINLVVIDLSGSTSLSRIQDKSFSSNKELQMINFSKTNIKSLPLIFSLKKLTHLLLSGCLGVDRYPSIRSVATLQIIDLSDACNFKEFHDQSLANLTDLKILDLSRVAVDHLPSNISNPHHLYLNGCTSLSKLECIELLKDLETLDISKAQVKTLPSLSHLHNLRRLLLSCCSNLEELPDLNSLTKLEVLDLFGCSALTVLQDKSFEQMPHLWKLDLSETKIKWFPSLSNLSNIRHLLLKKCTGLRVLPPLESLSKLEELNLCGIGLLRETGADFLNNMICLRILDLFETLLQQLPSMSNLKTLHELYLKGCPDLTTVPDLKELTKLEVLDLFETAVDDLPSLDNFSNLRQLLLRDCPGINEFLQLEMLNLLGATLDKLPYGISELTHLDRLDLPSMKDTQGIGRSNMKELYEYGWDISSFPAETVGDNNKPPVSVTGSQFLQLLENNPSLWKTSFKQFHFSVHPFEEQDGKGVLSFYRDDFIFRDIYFKARHLSDFEEQRSLEIRGFHHSPKGIEDVLSRANCLFLIDNAFERWLSDLGASNCKVLKSCFIDRSREMESVFHEKEVEEIMQLEGLEVLWVSNSVNLKHIYPGNWQSDTFENLKQLYLDCCPKLSIVFSSSQLPKNMQVLQIKFYDELNAVFEGSSTEPKLPNLDTLCLWELPKLKSIGCSLPSLLTQTVWGCPNL</sequence>
<dbReference type="InterPro" id="IPR057135">
    <property type="entry name" value="At4g27190-like_LRR"/>
</dbReference>
<dbReference type="Gene3D" id="3.80.10.10">
    <property type="entry name" value="Ribonuclease Inhibitor"/>
    <property type="match status" value="4"/>
</dbReference>
<dbReference type="SMART" id="SM00382">
    <property type="entry name" value="AAA"/>
    <property type="match status" value="1"/>
</dbReference>
<dbReference type="InterPro" id="IPR032675">
    <property type="entry name" value="LRR_dom_sf"/>
</dbReference>
<accession>A0A4S4E587</accession>
<gene>
    <name evidence="3" type="ORF">TEA_016382</name>
</gene>
<feature type="domain" description="AAA+ ATPase" evidence="2">
    <location>
        <begin position="21"/>
        <end position="180"/>
    </location>
</feature>
<dbReference type="GO" id="GO:0043531">
    <property type="term" value="F:ADP binding"/>
    <property type="evidence" value="ECO:0007669"/>
    <property type="project" value="InterPro"/>
</dbReference>
<dbReference type="InterPro" id="IPR001611">
    <property type="entry name" value="Leu-rich_rpt"/>
</dbReference>
<dbReference type="GO" id="GO:0006952">
    <property type="term" value="P:defense response"/>
    <property type="evidence" value="ECO:0007669"/>
    <property type="project" value="UniProtKB-KW"/>
</dbReference>
<keyword evidence="1" id="KW-0611">Plant defense</keyword>
<dbReference type="Proteomes" id="UP000306102">
    <property type="component" value="Unassembled WGS sequence"/>
</dbReference>
<dbReference type="PRINTS" id="PR00364">
    <property type="entry name" value="DISEASERSIST"/>
</dbReference>
<evidence type="ECO:0000313" key="4">
    <source>
        <dbReference type="Proteomes" id="UP000306102"/>
    </source>
</evidence>
<dbReference type="PANTHER" id="PTHR36766:SF30">
    <property type="entry name" value="TIR-NBS TYPE DISEASE RESISTANCE PROTEIN-RELATED"/>
    <property type="match status" value="1"/>
</dbReference>
<dbReference type="SUPFAM" id="SSF52540">
    <property type="entry name" value="P-loop containing nucleoside triphosphate hydrolases"/>
    <property type="match status" value="1"/>
</dbReference>
<dbReference type="Pfam" id="PF13855">
    <property type="entry name" value="LRR_8"/>
    <property type="match status" value="1"/>
</dbReference>
<evidence type="ECO:0000256" key="1">
    <source>
        <dbReference type="ARBA" id="ARBA00022821"/>
    </source>
</evidence>
<dbReference type="Pfam" id="PF23247">
    <property type="entry name" value="LRR_RPS2"/>
    <property type="match status" value="1"/>
</dbReference>
<dbReference type="InterPro" id="IPR002182">
    <property type="entry name" value="NB-ARC"/>
</dbReference>
<dbReference type="Pfam" id="PF00931">
    <property type="entry name" value="NB-ARC"/>
    <property type="match status" value="1"/>
</dbReference>
<reference evidence="3 4" key="1">
    <citation type="journal article" date="2018" name="Proc. Natl. Acad. Sci. U.S.A.">
        <title>Draft genome sequence of Camellia sinensis var. sinensis provides insights into the evolution of the tea genome and tea quality.</title>
        <authorList>
            <person name="Wei C."/>
            <person name="Yang H."/>
            <person name="Wang S."/>
            <person name="Zhao J."/>
            <person name="Liu C."/>
            <person name="Gao L."/>
            <person name="Xia E."/>
            <person name="Lu Y."/>
            <person name="Tai Y."/>
            <person name="She G."/>
            <person name="Sun J."/>
            <person name="Cao H."/>
            <person name="Tong W."/>
            <person name="Gao Q."/>
            <person name="Li Y."/>
            <person name="Deng W."/>
            <person name="Jiang X."/>
            <person name="Wang W."/>
            <person name="Chen Q."/>
            <person name="Zhang S."/>
            <person name="Li H."/>
            <person name="Wu J."/>
            <person name="Wang P."/>
            <person name="Li P."/>
            <person name="Shi C."/>
            <person name="Zheng F."/>
            <person name="Jian J."/>
            <person name="Huang B."/>
            <person name="Shan D."/>
            <person name="Shi M."/>
            <person name="Fang C."/>
            <person name="Yue Y."/>
            <person name="Li F."/>
            <person name="Li D."/>
            <person name="Wei S."/>
            <person name="Han B."/>
            <person name="Jiang C."/>
            <person name="Yin Y."/>
            <person name="Xia T."/>
            <person name="Zhang Z."/>
            <person name="Bennetzen J.L."/>
            <person name="Zhao S."/>
            <person name="Wan X."/>
        </authorList>
    </citation>
    <scope>NUCLEOTIDE SEQUENCE [LARGE SCALE GENOMIC DNA]</scope>
    <source>
        <strain evidence="4">cv. Shuchazao</strain>
        <tissue evidence="3">Leaf</tissue>
    </source>
</reference>
<keyword evidence="4" id="KW-1185">Reference proteome</keyword>
<dbReference type="InterPro" id="IPR003593">
    <property type="entry name" value="AAA+_ATPase"/>
</dbReference>
<dbReference type="Gene3D" id="3.40.50.300">
    <property type="entry name" value="P-loop containing nucleotide triphosphate hydrolases"/>
    <property type="match status" value="1"/>
</dbReference>
<name>A0A4S4E587_CAMSN</name>
<protein>
    <recommendedName>
        <fullName evidence="2">AAA+ ATPase domain-containing protein</fullName>
    </recommendedName>
</protein>
<evidence type="ECO:0000259" key="2">
    <source>
        <dbReference type="SMART" id="SM00382"/>
    </source>
</evidence>
<organism evidence="3 4">
    <name type="scientific">Camellia sinensis var. sinensis</name>
    <name type="common">China tea</name>
    <dbReference type="NCBI Taxonomy" id="542762"/>
    <lineage>
        <taxon>Eukaryota</taxon>
        <taxon>Viridiplantae</taxon>
        <taxon>Streptophyta</taxon>
        <taxon>Embryophyta</taxon>
        <taxon>Tracheophyta</taxon>
        <taxon>Spermatophyta</taxon>
        <taxon>Magnoliopsida</taxon>
        <taxon>eudicotyledons</taxon>
        <taxon>Gunneridae</taxon>
        <taxon>Pentapetalae</taxon>
        <taxon>asterids</taxon>
        <taxon>Ericales</taxon>
        <taxon>Theaceae</taxon>
        <taxon>Camellia</taxon>
    </lineage>
</organism>
<dbReference type="PANTHER" id="PTHR36766">
    <property type="entry name" value="PLANT BROAD-SPECTRUM MILDEW RESISTANCE PROTEIN RPW8"/>
    <property type="match status" value="1"/>
</dbReference>
<proteinExistence type="predicted"/>
<dbReference type="InterPro" id="IPR027417">
    <property type="entry name" value="P-loop_NTPase"/>
</dbReference>
<dbReference type="AlphaFoldDB" id="A0A4S4E587"/>
<evidence type="ECO:0000313" key="3">
    <source>
        <dbReference type="EMBL" id="THG11139.1"/>
    </source>
</evidence>
<dbReference type="SUPFAM" id="SSF52058">
    <property type="entry name" value="L domain-like"/>
    <property type="match status" value="2"/>
</dbReference>
<comment type="caution">
    <text evidence="3">The sequence shown here is derived from an EMBL/GenBank/DDBJ whole genome shotgun (WGS) entry which is preliminary data.</text>
</comment>